<protein>
    <submittedName>
        <fullName evidence="2">Uncharacterized protein</fullName>
    </submittedName>
</protein>
<sequence>MMASSDQELDEVDLFVRPSLASAPAFLAASDNQGFCDAEKPDFDRDRPKKSEVKILYNKNLNFEPNLNKFVKRNVSQFGNSSGDDFGDAVN</sequence>
<evidence type="ECO:0000313" key="1">
    <source>
        <dbReference type="Proteomes" id="UP000887576"/>
    </source>
</evidence>
<reference evidence="2" key="1">
    <citation type="submission" date="2022-11" db="UniProtKB">
        <authorList>
            <consortium name="WormBaseParasite"/>
        </authorList>
    </citation>
    <scope>IDENTIFICATION</scope>
</reference>
<accession>A0AC34R4H7</accession>
<proteinExistence type="predicted"/>
<dbReference type="Proteomes" id="UP000887576">
    <property type="component" value="Unplaced"/>
</dbReference>
<dbReference type="WBParaSite" id="JU765_v2.g3275.t1">
    <property type="protein sequence ID" value="JU765_v2.g3275.t1"/>
    <property type="gene ID" value="JU765_v2.g3275"/>
</dbReference>
<name>A0AC34R4H7_9BILA</name>
<organism evidence="1 2">
    <name type="scientific">Panagrolaimus sp. JU765</name>
    <dbReference type="NCBI Taxonomy" id="591449"/>
    <lineage>
        <taxon>Eukaryota</taxon>
        <taxon>Metazoa</taxon>
        <taxon>Ecdysozoa</taxon>
        <taxon>Nematoda</taxon>
        <taxon>Chromadorea</taxon>
        <taxon>Rhabditida</taxon>
        <taxon>Tylenchina</taxon>
        <taxon>Panagrolaimomorpha</taxon>
        <taxon>Panagrolaimoidea</taxon>
        <taxon>Panagrolaimidae</taxon>
        <taxon>Panagrolaimus</taxon>
    </lineage>
</organism>
<evidence type="ECO:0000313" key="2">
    <source>
        <dbReference type="WBParaSite" id="JU765_v2.g3275.t1"/>
    </source>
</evidence>